<evidence type="ECO:0000259" key="3">
    <source>
        <dbReference type="PROSITE" id="PS50887"/>
    </source>
</evidence>
<dbReference type="InterPro" id="IPR035919">
    <property type="entry name" value="EAL_sf"/>
</dbReference>
<organism evidence="4 5">
    <name type="scientific">Oceanisphaera pacifica</name>
    <dbReference type="NCBI Taxonomy" id="2818389"/>
    <lineage>
        <taxon>Bacteria</taxon>
        <taxon>Pseudomonadati</taxon>
        <taxon>Pseudomonadota</taxon>
        <taxon>Gammaproteobacteria</taxon>
        <taxon>Aeromonadales</taxon>
        <taxon>Aeromonadaceae</taxon>
        <taxon>Oceanisphaera</taxon>
    </lineage>
</organism>
<dbReference type="InterPro" id="IPR000160">
    <property type="entry name" value="GGDEF_dom"/>
</dbReference>
<dbReference type="PROSITE" id="PS50887">
    <property type="entry name" value="GGDEF"/>
    <property type="match status" value="1"/>
</dbReference>
<gene>
    <name evidence="4" type="ORF">J3U76_12540</name>
</gene>
<evidence type="ECO:0000313" key="5">
    <source>
        <dbReference type="Proteomes" id="UP000664882"/>
    </source>
</evidence>
<dbReference type="SUPFAM" id="SSF55073">
    <property type="entry name" value="Nucleotide cyclase"/>
    <property type="match status" value="1"/>
</dbReference>
<dbReference type="SMART" id="SM00267">
    <property type="entry name" value="GGDEF"/>
    <property type="match status" value="1"/>
</dbReference>
<comment type="caution">
    <text evidence="4">The sequence shown here is derived from an EMBL/GenBank/DDBJ whole genome shotgun (WGS) entry which is preliminary data.</text>
</comment>
<dbReference type="Pfam" id="PF00990">
    <property type="entry name" value="GGDEF"/>
    <property type="match status" value="1"/>
</dbReference>
<dbReference type="Gene3D" id="3.30.70.270">
    <property type="match status" value="1"/>
</dbReference>
<dbReference type="PROSITE" id="PS50883">
    <property type="entry name" value="EAL"/>
    <property type="match status" value="1"/>
</dbReference>
<evidence type="ECO:0000259" key="1">
    <source>
        <dbReference type="PROSITE" id="PS50113"/>
    </source>
</evidence>
<feature type="domain" description="GGDEF" evidence="3">
    <location>
        <begin position="70"/>
        <end position="208"/>
    </location>
</feature>
<dbReference type="Proteomes" id="UP000664882">
    <property type="component" value="Unassembled WGS sequence"/>
</dbReference>
<dbReference type="SMART" id="SM00052">
    <property type="entry name" value="EAL"/>
    <property type="match status" value="1"/>
</dbReference>
<feature type="domain" description="EAL" evidence="2">
    <location>
        <begin position="217"/>
        <end position="471"/>
    </location>
</feature>
<dbReference type="Pfam" id="PF00563">
    <property type="entry name" value="EAL"/>
    <property type="match status" value="1"/>
</dbReference>
<dbReference type="InterPro" id="IPR043128">
    <property type="entry name" value="Rev_trsase/Diguanyl_cyclase"/>
</dbReference>
<protein>
    <submittedName>
        <fullName evidence="4">EAL domain-containing protein</fullName>
    </submittedName>
</protein>
<dbReference type="CDD" id="cd01948">
    <property type="entry name" value="EAL"/>
    <property type="match status" value="1"/>
</dbReference>
<dbReference type="SUPFAM" id="SSF141868">
    <property type="entry name" value="EAL domain-like"/>
    <property type="match status" value="1"/>
</dbReference>
<feature type="domain" description="PAC" evidence="1">
    <location>
        <begin position="1"/>
        <end position="38"/>
    </location>
</feature>
<sequence>MGSSTLVPVLGQSGKPERYIAIRADITSKKKTEAKNEYMALHDALTGLPNRRFMAEKLNLAISRKENESGHGAVMLIDLDNFKEVNDMLGHGVGDELLMQTATRLSSILRKTDTVVRFGGDEFVLILNHLDAERDVAVKDVKNIGTSIQAELTVPYLLGGQQLEVTPSIGVALFNSEKDEPENLLKKADIALYAAKEAGRNQLTIFSPLLQDKALERALLVQDLRQAQDKDELILFYQPIIDSEKRIKGVEALLRWVHPIHGMVSPEKFIPLAEENGLIVPIGELVLEMACKQLAKWQHDDIQKTLTMAVNISVRQLNQPNFVEMVKRVVARTGIHASSLTLEITESIFQRDVNSAITKINSLREEGIKFSLDDFGTGYSSLTYLKQLPIDYLKIDKSFVNDILEDKSSAAIAVAIIALAKSLELKIVAEGIEDHQQLDWLLANGCDFFQGYLFSRPLHPNNLQLTLETKA</sequence>
<dbReference type="EMBL" id="JAGDFX010000016">
    <property type="protein sequence ID" value="MBO1520447.1"/>
    <property type="molecule type" value="Genomic_DNA"/>
</dbReference>
<dbReference type="InterPro" id="IPR000700">
    <property type="entry name" value="PAS-assoc_C"/>
</dbReference>
<dbReference type="PROSITE" id="PS50113">
    <property type="entry name" value="PAC"/>
    <property type="match status" value="1"/>
</dbReference>
<dbReference type="NCBIfam" id="TIGR00254">
    <property type="entry name" value="GGDEF"/>
    <property type="match status" value="1"/>
</dbReference>
<dbReference type="InterPro" id="IPR052155">
    <property type="entry name" value="Biofilm_reg_signaling"/>
</dbReference>
<accession>A0ABS3NIQ2</accession>
<name>A0ABS3NIQ2_9GAMM</name>
<keyword evidence="5" id="KW-1185">Reference proteome</keyword>
<proteinExistence type="predicted"/>
<dbReference type="PANTHER" id="PTHR44757">
    <property type="entry name" value="DIGUANYLATE CYCLASE DGCP"/>
    <property type="match status" value="1"/>
</dbReference>
<dbReference type="Gene3D" id="3.20.20.450">
    <property type="entry name" value="EAL domain"/>
    <property type="match status" value="1"/>
</dbReference>
<reference evidence="4 5" key="1">
    <citation type="submission" date="2021-03" db="EMBL/GenBank/DDBJ databases">
        <title>Oceanisphaera sp. nov., isolated from the intestine.</title>
        <authorList>
            <person name="Zhao L.-H."/>
            <person name="Shi L.-F."/>
        </authorList>
    </citation>
    <scope>NUCLEOTIDE SEQUENCE [LARGE SCALE GENOMIC DNA]</scope>
    <source>
        <strain evidence="4 5">DM8</strain>
    </source>
</reference>
<dbReference type="PANTHER" id="PTHR44757:SF2">
    <property type="entry name" value="BIOFILM ARCHITECTURE MAINTENANCE PROTEIN MBAA"/>
    <property type="match status" value="1"/>
</dbReference>
<dbReference type="RefSeq" id="WP_208006328.1">
    <property type="nucleotide sequence ID" value="NZ_JAGDFX010000016.1"/>
</dbReference>
<evidence type="ECO:0000313" key="4">
    <source>
        <dbReference type="EMBL" id="MBO1520447.1"/>
    </source>
</evidence>
<dbReference type="InterPro" id="IPR001633">
    <property type="entry name" value="EAL_dom"/>
</dbReference>
<evidence type="ECO:0000259" key="2">
    <source>
        <dbReference type="PROSITE" id="PS50883"/>
    </source>
</evidence>
<dbReference type="CDD" id="cd01949">
    <property type="entry name" value="GGDEF"/>
    <property type="match status" value="1"/>
</dbReference>
<dbReference type="InterPro" id="IPR029787">
    <property type="entry name" value="Nucleotide_cyclase"/>
</dbReference>